<keyword evidence="9" id="KW-1185">Reference proteome</keyword>
<evidence type="ECO:0000256" key="6">
    <source>
        <dbReference type="PIRSR" id="PIRSR001221-2"/>
    </source>
</evidence>
<dbReference type="PROSITE" id="PS00571">
    <property type="entry name" value="AMIDASES"/>
    <property type="match status" value="1"/>
</dbReference>
<feature type="binding site" evidence="6">
    <location>
        <begin position="228"/>
        <end position="231"/>
    </location>
    <ligand>
        <name>substrate</name>
    </ligand>
</feature>
<feature type="active site" description="Charge relay system" evidence="5">
    <location>
        <position position="207"/>
    </location>
</feature>
<feature type="binding site" evidence="6">
    <location>
        <position position="181"/>
    </location>
    <ligand>
        <name>substrate</name>
    </ligand>
</feature>
<dbReference type="GeneID" id="19236366"/>
<evidence type="ECO:0000313" key="9">
    <source>
        <dbReference type="Proteomes" id="UP000019373"/>
    </source>
</evidence>
<dbReference type="AlphaFoldDB" id="U1GE99"/>
<feature type="binding site" evidence="6">
    <location>
        <position position="207"/>
    </location>
    <ligand>
        <name>substrate</name>
    </ligand>
</feature>
<dbReference type="PANTHER" id="PTHR46072:SF4">
    <property type="entry name" value="AMIDASE C550.07-RELATED"/>
    <property type="match status" value="1"/>
</dbReference>
<dbReference type="HOGENOM" id="CLU_009600_9_2_1"/>
<evidence type="ECO:0000313" key="8">
    <source>
        <dbReference type="EMBL" id="ERF75942.1"/>
    </source>
</evidence>
<dbReference type="Pfam" id="PF01425">
    <property type="entry name" value="Amidase"/>
    <property type="match status" value="1"/>
</dbReference>
<protein>
    <recommendedName>
        <fullName evidence="3">amidase</fullName>
        <ecNumber evidence="3">3.5.1.4</ecNumber>
    </recommendedName>
</protein>
<evidence type="ECO:0000256" key="5">
    <source>
        <dbReference type="PIRSR" id="PIRSR001221-1"/>
    </source>
</evidence>
<dbReference type="EC" id="3.5.1.4" evidence="3"/>
<evidence type="ECO:0000256" key="3">
    <source>
        <dbReference type="ARBA" id="ARBA00012922"/>
    </source>
</evidence>
<proteinExistence type="inferred from homology"/>
<dbReference type="OMA" id="AQVATNC"/>
<dbReference type="InterPro" id="IPR020556">
    <property type="entry name" value="Amidase_CS"/>
</dbReference>
<gene>
    <name evidence="8" type="ORF">EPUS_01308</name>
</gene>
<feature type="active site" description="Charge relay system" evidence="5">
    <location>
        <position position="132"/>
    </location>
</feature>
<dbReference type="eggNOG" id="KOG1212">
    <property type="taxonomic scope" value="Eukaryota"/>
</dbReference>
<dbReference type="GO" id="GO:0004040">
    <property type="term" value="F:amidase activity"/>
    <property type="evidence" value="ECO:0007669"/>
    <property type="project" value="UniProtKB-EC"/>
</dbReference>
<dbReference type="PIRSF" id="PIRSF001221">
    <property type="entry name" value="Amidase_fungi"/>
    <property type="match status" value="1"/>
</dbReference>
<dbReference type="Proteomes" id="UP000019373">
    <property type="component" value="Unassembled WGS sequence"/>
</dbReference>
<organism evidence="8 9">
    <name type="scientific">Endocarpon pusillum (strain Z07020 / HMAS-L-300199)</name>
    <name type="common">Lichen-forming fungus</name>
    <dbReference type="NCBI Taxonomy" id="1263415"/>
    <lineage>
        <taxon>Eukaryota</taxon>
        <taxon>Fungi</taxon>
        <taxon>Dikarya</taxon>
        <taxon>Ascomycota</taxon>
        <taxon>Pezizomycotina</taxon>
        <taxon>Eurotiomycetes</taxon>
        <taxon>Chaetothyriomycetidae</taxon>
        <taxon>Verrucariales</taxon>
        <taxon>Verrucariaceae</taxon>
        <taxon>Endocarpon</taxon>
    </lineage>
</organism>
<evidence type="ECO:0000256" key="4">
    <source>
        <dbReference type="ARBA" id="ARBA00022801"/>
    </source>
</evidence>
<accession>U1GE99</accession>
<dbReference type="InterPro" id="IPR036928">
    <property type="entry name" value="AS_sf"/>
</dbReference>
<comment type="catalytic activity">
    <reaction evidence="1">
        <text>a monocarboxylic acid amide + H2O = a monocarboxylate + NH4(+)</text>
        <dbReference type="Rhea" id="RHEA:12020"/>
        <dbReference type="ChEBI" id="CHEBI:15377"/>
        <dbReference type="ChEBI" id="CHEBI:28938"/>
        <dbReference type="ChEBI" id="CHEBI:35757"/>
        <dbReference type="ChEBI" id="CHEBI:83628"/>
        <dbReference type="EC" id="3.5.1.4"/>
    </reaction>
</comment>
<evidence type="ECO:0000256" key="2">
    <source>
        <dbReference type="ARBA" id="ARBA00009199"/>
    </source>
</evidence>
<dbReference type="Gene3D" id="3.90.1300.10">
    <property type="entry name" value="Amidase signature (AS) domain"/>
    <property type="match status" value="1"/>
</dbReference>
<dbReference type="PANTHER" id="PTHR46072">
    <property type="entry name" value="AMIDASE-RELATED-RELATED"/>
    <property type="match status" value="1"/>
</dbReference>
<dbReference type="EMBL" id="KE720795">
    <property type="protein sequence ID" value="ERF75942.1"/>
    <property type="molecule type" value="Genomic_DNA"/>
</dbReference>
<dbReference type="RefSeq" id="XP_007786791.1">
    <property type="nucleotide sequence ID" value="XM_007788601.1"/>
</dbReference>
<reference evidence="9" key="1">
    <citation type="journal article" date="2014" name="BMC Genomics">
        <title>Genome characteristics reveal the impact of lichenization on lichen-forming fungus Endocarpon pusillum Hedwig (Verrucariales, Ascomycota).</title>
        <authorList>
            <person name="Wang Y.-Y."/>
            <person name="Liu B."/>
            <person name="Zhang X.-Y."/>
            <person name="Zhou Q.-M."/>
            <person name="Zhang T."/>
            <person name="Li H."/>
            <person name="Yu Y.-F."/>
            <person name="Zhang X.-L."/>
            <person name="Hao X.-Y."/>
            <person name="Wang M."/>
            <person name="Wang L."/>
            <person name="Wei J.-C."/>
        </authorList>
    </citation>
    <scope>NUCLEOTIDE SEQUENCE [LARGE SCALE GENOMIC DNA]</scope>
    <source>
        <strain evidence="9">Z07020 / HMAS-L-300199</strain>
    </source>
</reference>
<evidence type="ECO:0000256" key="1">
    <source>
        <dbReference type="ARBA" id="ARBA00001311"/>
    </source>
</evidence>
<sequence length="552" mass="61368">MASKTWQEIARAAREHRDQSLAEVKPPLPEIRSEDLPLNVTAIPWKHLSSFEIELTETSPEKLVQSLASGKLTSTEVTNAFLRRAGIAQKLTNCITELLPSRALARAAYLDSYLSIHKTPVGPLHGLPISVKEHAGMQGLGQNAGFVSWWDRTAPEDAHSLQLLWNAGCVFYARTTQPQTLMHLETSNNFYGETVNPYNRSLTSGGSSGGEGALLGMRGSCLGIGSDIGGSIRSPAANNGVYGLRPTSGRLPLSGFAATMMGQEHVLPVMGPLSTTLEGCKLFMRTIIDQKPWLKEPSLVPVPWRTNDQARFGAKNGKKTLKVGVLWNDGVVKPHPPITRALKEVVEKLNTVPDIEIVDWKPYKHDLAWEIIASLYFADGAKEVKEAIAASGEPWRPLSHFIITENKYCKELTVPEVWNLTLQREKYRVEYAQLWNETAVDGDPDTVVDVILCPVGPGAAPPLDHARYWGYTAQWNLLDYPALVFPVSTVDQDKDVVERDYDPMNDQDRWNYELYALDKYVDAPVSLQLVGRRFDDEKVIEALEFIKETAQI</sequence>
<feature type="domain" description="Amidase" evidence="7">
    <location>
        <begin position="76"/>
        <end position="539"/>
    </location>
</feature>
<comment type="similarity">
    <text evidence="2">Belongs to the amidase family.</text>
</comment>
<dbReference type="SUPFAM" id="SSF75304">
    <property type="entry name" value="Amidase signature (AS) enzymes"/>
    <property type="match status" value="1"/>
</dbReference>
<evidence type="ECO:0000259" key="7">
    <source>
        <dbReference type="Pfam" id="PF01425"/>
    </source>
</evidence>
<dbReference type="OrthoDB" id="6428749at2759"/>
<dbReference type="InterPro" id="IPR023631">
    <property type="entry name" value="Amidase_dom"/>
</dbReference>
<feature type="active site" description="Acyl-ester intermediate" evidence="5">
    <location>
        <position position="231"/>
    </location>
</feature>
<keyword evidence="4" id="KW-0378">Hydrolase</keyword>
<name>U1GE99_ENDPU</name>